<feature type="transmembrane region" description="Helical" evidence="7">
    <location>
        <begin position="6"/>
        <end position="27"/>
    </location>
</feature>
<dbReference type="EMBL" id="BSDR01000001">
    <property type="protein sequence ID" value="GLI35847.1"/>
    <property type="molecule type" value="Genomic_DNA"/>
</dbReference>
<feature type="transmembrane region" description="Helical" evidence="7">
    <location>
        <begin position="48"/>
        <end position="69"/>
    </location>
</feature>
<keyword evidence="5 7" id="KW-1133">Transmembrane helix</keyword>
<gene>
    <name evidence="8" type="ORF">DAMNIGENAA_32800</name>
</gene>
<keyword evidence="3" id="KW-1003">Cell membrane</keyword>
<evidence type="ECO:0000256" key="5">
    <source>
        <dbReference type="ARBA" id="ARBA00022989"/>
    </source>
</evidence>
<evidence type="ECO:0000256" key="1">
    <source>
        <dbReference type="ARBA" id="ARBA00004651"/>
    </source>
</evidence>
<evidence type="ECO:0000313" key="8">
    <source>
        <dbReference type="EMBL" id="GLI35847.1"/>
    </source>
</evidence>
<evidence type="ECO:0000313" key="9">
    <source>
        <dbReference type="Proteomes" id="UP001144372"/>
    </source>
</evidence>
<evidence type="ECO:0000256" key="4">
    <source>
        <dbReference type="ARBA" id="ARBA00022692"/>
    </source>
</evidence>
<keyword evidence="4 7" id="KW-0812">Transmembrane</keyword>
<feature type="transmembrane region" description="Helical" evidence="7">
    <location>
        <begin position="184"/>
        <end position="204"/>
    </location>
</feature>
<dbReference type="Proteomes" id="UP001144372">
    <property type="component" value="Unassembled WGS sequence"/>
</dbReference>
<evidence type="ECO:0000256" key="3">
    <source>
        <dbReference type="ARBA" id="ARBA00022475"/>
    </source>
</evidence>
<dbReference type="PANTHER" id="PTHR40043:SF1">
    <property type="entry name" value="UPF0719 INNER MEMBRANE PROTEIN YJFL"/>
    <property type="match status" value="1"/>
</dbReference>
<feature type="transmembrane region" description="Helical" evidence="7">
    <location>
        <begin position="216"/>
        <end position="233"/>
    </location>
</feature>
<feature type="transmembrane region" description="Helical" evidence="7">
    <location>
        <begin position="259"/>
        <end position="280"/>
    </location>
</feature>
<protein>
    <recommendedName>
        <fullName evidence="10">DUF350 domain-containing protein</fullName>
    </recommendedName>
</protein>
<dbReference type="InterPro" id="IPR007140">
    <property type="entry name" value="DUF350"/>
</dbReference>
<keyword evidence="9" id="KW-1185">Reference proteome</keyword>
<sequence length="281" mass="30382">MFMGALSLGVVYLIAVFILFMLGKYFFDLTHRKINLKEELVERDNLALALSMGGYFIGLTLAVGGGLAGPSVSITMDLIDIFLYGIIAILLLHLSVRINDWLILYRFSSEKEIIQDKNCGVGIIEAGNHVAMGMIINGAVASGGDIKTVLVFWILGQLTLVVASWVYCKITGFNVLDAIEKDNVAVGTAFAGMLLAVGNLIRFAVSGTFVSWAQNLGFFATVVVFGLIALPLVRKATDKLVLPGQRLTDELIHQENPNIGAGVIEGVVYIAMSFLIGWCFA</sequence>
<name>A0A9W6L8M5_9BACT</name>
<feature type="transmembrane region" description="Helical" evidence="7">
    <location>
        <begin position="150"/>
        <end position="172"/>
    </location>
</feature>
<comment type="subcellular location">
    <subcellularLocation>
        <location evidence="1">Cell membrane</location>
        <topology evidence="1">Multi-pass membrane protein</topology>
    </subcellularLocation>
</comment>
<accession>A0A9W6L8M5</accession>
<evidence type="ECO:0008006" key="10">
    <source>
        <dbReference type="Google" id="ProtNLM"/>
    </source>
</evidence>
<keyword evidence="6 7" id="KW-0472">Membrane</keyword>
<feature type="transmembrane region" description="Helical" evidence="7">
    <location>
        <begin position="81"/>
        <end position="98"/>
    </location>
</feature>
<dbReference type="AlphaFoldDB" id="A0A9W6L8M5"/>
<dbReference type="PANTHER" id="PTHR40043">
    <property type="entry name" value="UPF0719 INNER MEMBRANE PROTEIN YJFL"/>
    <property type="match status" value="1"/>
</dbReference>
<evidence type="ECO:0000256" key="7">
    <source>
        <dbReference type="SAM" id="Phobius"/>
    </source>
</evidence>
<organism evidence="8 9">
    <name type="scientific">Desulforhabdus amnigena</name>
    <dbReference type="NCBI Taxonomy" id="40218"/>
    <lineage>
        <taxon>Bacteria</taxon>
        <taxon>Pseudomonadati</taxon>
        <taxon>Thermodesulfobacteriota</taxon>
        <taxon>Syntrophobacteria</taxon>
        <taxon>Syntrophobacterales</taxon>
        <taxon>Syntrophobacteraceae</taxon>
        <taxon>Desulforhabdus</taxon>
    </lineage>
</organism>
<comment type="similarity">
    <text evidence="2">Belongs to the UPF0719 family.</text>
</comment>
<comment type="caution">
    <text evidence="8">The sequence shown here is derived from an EMBL/GenBank/DDBJ whole genome shotgun (WGS) entry which is preliminary data.</text>
</comment>
<dbReference type="Pfam" id="PF03994">
    <property type="entry name" value="DUF350"/>
    <property type="match status" value="2"/>
</dbReference>
<dbReference type="GO" id="GO:0005886">
    <property type="term" value="C:plasma membrane"/>
    <property type="evidence" value="ECO:0007669"/>
    <property type="project" value="UniProtKB-SubCell"/>
</dbReference>
<evidence type="ECO:0000256" key="2">
    <source>
        <dbReference type="ARBA" id="ARBA00005779"/>
    </source>
</evidence>
<proteinExistence type="inferred from homology"/>
<dbReference type="RefSeq" id="WP_281795923.1">
    <property type="nucleotide sequence ID" value="NZ_BSDR01000001.1"/>
</dbReference>
<evidence type="ECO:0000256" key="6">
    <source>
        <dbReference type="ARBA" id="ARBA00023136"/>
    </source>
</evidence>
<reference evidence="8" key="1">
    <citation type="submission" date="2022-12" db="EMBL/GenBank/DDBJ databases">
        <title>Reference genome sequencing for broad-spectrum identification of bacterial and archaeal isolates by mass spectrometry.</title>
        <authorList>
            <person name="Sekiguchi Y."/>
            <person name="Tourlousse D.M."/>
        </authorList>
    </citation>
    <scope>NUCLEOTIDE SEQUENCE</scope>
    <source>
        <strain evidence="8">ASRB1</strain>
    </source>
</reference>